<dbReference type="GO" id="GO:0020037">
    <property type="term" value="F:heme binding"/>
    <property type="evidence" value="ECO:0007669"/>
    <property type="project" value="UniProtKB-UniRule"/>
</dbReference>
<evidence type="ECO:0000259" key="6">
    <source>
        <dbReference type="PROSITE" id="PS50873"/>
    </source>
</evidence>
<dbReference type="GO" id="GO:0004601">
    <property type="term" value="F:peroxidase activity"/>
    <property type="evidence" value="ECO:0007669"/>
    <property type="project" value="UniProtKB-KW"/>
</dbReference>
<dbReference type="PANTHER" id="PTHR31356:SF53">
    <property type="entry name" value="HEME PEROXIDASE"/>
    <property type="match status" value="1"/>
</dbReference>
<keyword evidence="2" id="KW-0349">Heme</keyword>
<dbReference type="GO" id="GO:0042744">
    <property type="term" value="P:hydrogen peroxide catabolic process"/>
    <property type="evidence" value="ECO:0007669"/>
    <property type="project" value="TreeGrafter"/>
</dbReference>
<dbReference type="GO" id="GO:0000302">
    <property type="term" value="P:response to reactive oxygen species"/>
    <property type="evidence" value="ECO:0007669"/>
    <property type="project" value="TreeGrafter"/>
</dbReference>
<comment type="caution">
    <text evidence="7">The sequence shown here is derived from an EMBL/GenBank/DDBJ whole genome shotgun (WGS) entry which is preliminary data.</text>
</comment>
<dbReference type="InterPro" id="IPR002016">
    <property type="entry name" value="Haem_peroxidase"/>
</dbReference>
<dbReference type="Proteomes" id="UP000236290">
    <property type="component" value="Unassembled WGS sequence"/>
</dbReference>
<organism evidence="7 8">
    <name type="scientific">Trichoderma harzianum</name>
    <name type="common">Hypocrea lixii</name>
    <dbReference type="NCBI Taxonomy" id="5544"/>
    <lineage>
        <taxon>Eukaryota</taxon>
        <taxon>Fungi</taxon>
        <taxon>Dikarya</taxon>
        <taxon>Ascomycota</taxon>
        <taxon>Pezizomycotina</taxon>
        <taxon>Sordariomycetes</taxon>
        <taxon>Hypocreomycetidae</taxon>
        <taxon>Hypocreales</taxon>
        <taxon>Hypocreaceae</taxon>
        <taxon>Trichoderma</taxon>
    </lineage>
</organism>
<dbReference type="EC" id="1.11.1.-" evidence="5"/>
<evidence type="ECO:0000256" key="3">
    <source>
        <dbReference type="ARBA" id="ARBA00023002"/>
    </source>
</evidence>
<dbReference type="EMBL" id="MTYI01000139">
    <property type="protein sequence ID" value="PNP51015.1"/>
    <property type="molecule type" value="Genomic_DNA"/>
</dbReference>
<keyword evidence="1 5" id="KW-0575">Peroxidase</keyword>
<feature type="domain" description="Plant heme peroxidase family profile" evidence="6">
    <location>
        <begin position="46"/>
        <end position="266"/>
    </location>
</feature>
<comment type="similarity">
    <text evidence="4">Belongs to the peroxidase family.</text>
</comment>
<evidence type="ECO:0000256" key="2">
    <source>
        <dbReference type="ARBA" id="ARBA00022617"/>
    </source>
</evidence>
<evidence type="ECO:0000313" key="8">
    <source>
        <dbReference type="Proteomes" id="UP000236290"/>
    </source>
</evidence>
<dbReference type="InterPro" id="IPR010255">
    <property type="entry name" value="Haem_peroxidase_sf"/>
</dbReference>
<name>A0A2K0TZQ4_TRIHA</name>
<evidence type="ECO:0000256" key="4">
    <source>
        <dbReference type="RuleBase" id="RU004241"/>
    </source>
</evidence>
<dbReference type="OrthoDB" id="5985073at2759"/>
<dbReference type="GO" id="GO:0034599">
    <property type="term" value="P:cellular response to oxidative stress"/>
    <property type="evidence" value="ECO:0007669"/>
    <property type="project" value="InterPro"/>
</dbReference>
<keyword evidence="2" id="KW-0408">Iron</keyword>
<keyword evidence="3 5" id="KW-0560">Oxidoreductase</keyword>
<gene>
    <name evidence="7" type="ORF">THARTR1_08243</name>
</gene>
<keyword evidence="2" id="KW-0479">Metal-binding</keyword>
<evidence type="ECO:0000313" key="7">
    <source>
        <dbReference type="EMBL" id="PNP51015.1"/>
    </source>
</evidence>
<dbReference type="PROSITE" id="PS50873">
    <property type="entry name" value="PEROXIDASE_4"/>
    <property type="match status" value="1"/>
</dbReference>
<dbReference type="GO" id="GO:0046872">
    <property type="term" value="F:metal ion binding"/>
    <property type="evidence" value="ECO:0007669"/>
    <property type="project" value="UniProtKB-UniRule"/>
</dbReference>
<dbReference type="Gene3D" id="1.10.520.10">
    <property type="match status" value="1"/>
</dbReference>
<dbReference type="Gene3D" id="1.10.420.10">
    <property type="entry name" value="Peroxidase, domain 2"/>
    <property type="match status" value="1"/>
</dbReference>
<reference evidence="7 8" key="1">
    <citation type="submission" date="2017-02" db="EMBL/GenBank/DDBJ databases">
        <title>Genomes of Trichoderma spp. with biocontrol activity.</title>
        <authorList>
            <person name="Gardiner D."/>
            <person name="Kazan K."/>
            <person name="Vos C."/>
            <person name="Harvey P."/>
        </authorList>
    </citation>
    <scope>NUCLEOTIDE SEQUENCE [LARGE SCALE GENOMIC DNA]</scope>
    <source>
        <strain evidence="7 8">Tr1</strain>
    </source>
</reference>
<sequence length="428" mass="45329">MATADVSAGTGGLDASIVFEMDRSENVGDAFQETLGIFQGSHNTRVSMADLFAIATVMAVGACSDGKVIVPFRGGRVDAVGPGPSGVPEPQQDLPTHTLSFAKQGFDTSEMIALVACGHSVGGVHGVDFPEIVPNPVPTTDLTNDNTVTFDTTTDNFDNVVAKEFVANVSQNPLAFGQNETTRSDFRIFNADGGDMISQMASSNDFFLNTCSTMFERMINTVPRDVKLTDVIKPLGIKPRKLSVTVNDDKTLSITGFIRVVDDLISANGTQVIIHFVSRSGEALPVAIGTTSQGLTARCGYPNCGPSYTYYRFNSTIPAKQGISSFTVEIIDGSTGKATIHNNGRGGFPVSDAILPMFSLSSQSRITINGGAQLQLNLTAAVLNAEIGIWQSSGLLTATSSHPFDLVAQGATKTVSSLFNSWDDLEFI</sequence>
<protein>
    <recommendedName>
        <fullName evidence="5">Peroxidase</fullName>
        <ecNumber evidence="5">1.11.1.-</ecNumber>
    </recommendedName>
</protein>
<dbReference type="Pfam" id="PF00141">
    <property type="entry name" value="peroxidase"/>
    <property type="match status" value="1"/>
</dbReference>
<dbReference type="PANTHER" id="PTHR31356">
    <property type="entry name" value="THYLAKOID LUMENAL 29 KDA PROTEIN, CHLOROPLASTIC-RELATED"/>
    <property type="match status" value="1"/>
</dbReference>
<dbReference type="SUPFAM" id="SSF48113">
    <property type="entry name" value="Heme-dependent peroxidases"/>
    <property type="match status" value="1"/>
</dbReference>
<accession>A0A2K0TZQ4</accession>
<evidence type="ECO:0000256" key="5">
    <source>
        <dbReference type="RuleBase" id="RU363051"/>
    </source>
</evidence>
<dbReference type="InterPro" id="IPR044831">
    <property type="entry name" value="Ccp1-like"/>
</dbReference>
<evidence type="ECO:0000256" key="1">
    <source>
        <dbReference type="ARBA" id="ARBA00022559"/>
    </source>
</evidence>
<dbReference type="AlphaFoldDB" id="A0A2K0TZQ4"/>
<proteinExistence type="inferred from homology"/>